<dbReference type="PANTHER" id="PTHR22777:SF17">
    <property type="entry name" value="UPF0053 PROTEIN SLL0260"/>
    <property type="match status" value="1"/>
</dbReference>
<feature type="domain" description="CNNM transmembrane" evidence="11">
    <location>
        <begin position="3"/>
        <end position="191"/>
    </location>
</feature>
<dbReference type="GO" id="GO:0005886">
    <property type="term" value="C:plasma membrane"/>
    <property type="evidence" value="ECO:0007669"/>
    <property type="project" value="TreeGrafter"/>
</dbReference>
<dbReference type="PROSITE" id="PS51371">
    <property type="entry name" value="CBS"/>
    <property type="match status" value="2"/>
</dbReference>
<evidence type="ECO:0008006" key="13">
    <source>
        <dbReference type="Google" id="ProtNLM"/>
    </source>
</evidence>
<sequence>MNEPPPQWSYILLLIILLFLSMMFSSGETAFLSVNKLKIKYLREKKNKKAARVEKILKDKQKFLTTSLIGNSLVNILISVLLTALMVELVGAKGLSIAVTAATIAILIFGEILPKSIALVFSEPIALKFSGFILFLIKVLAPLEWLFSGFTKFFLKFLGVKNLQSNEALTDADLKDFFDVSQEHGDLRSEEKAVLEKILSYGDITVKNIMTPRPDIIGLTADVNPEEIIELSHSSRFSRFPVYEEDIDEIIGIFYIKDFLFSEAAAKDFLQESKEKFDIKKYLRKPVLVFENTELSKLQEIFRKEKQNMVVIIDEYGGTLGIATLEDLNEEIFGNIADEYDTDDAAAEDPNLDNINDEATQNLSQTILGSMRLSDLNENLGTSFSSEYYDTIGGLIMEKCGEVPQIGSTIKIENYNFTVMKTEGNRISELQVNIAGDEE</sequence>
<keyword evidence="5 7" id="KW-0129">CBS domain</keyword>
<dbReference type="InterPro" id="IPR002550">
    <property type="entry name" value="CNNM"/>
</dbReference>
<dbReference type="Gene3D" id="3.10.580.10">
    <property type="entry name" value="CBS-domain"/>
    <property type="match status" value="1"/>
</dbReference>
<feature type="transmembrane region" description="Helical" evidence="9">
    <location>
        <begin position="12"/>
        <end position="34"/>
    </location>
</feature>
<keyword evidence="3" id="KW-0677">Repeat</keyword>
<dbReference type="SMART" id="SM01091">
    <property type="entry name" value="CorC_HlyC"/>
    <property type="match status" value="1"/>
</dbReference>
<dbReference type="InterPro" id="IPR046342">
    <property type="entry name" value="CBS_dom_sf"/>
</dbReference>
<evidence type="ECO:0000313" key="12">
    <source>
        <dbReference type="EMBL" id="EMB32519.1"/>
    </source>
</evidence>
<accession>A0A0E2E555</accession>
<dbReference type="RefSeq" id="WP_002684938.1">
    <property type="nucleotide sequence ID" value="NZ_CM001795.1"/>
</dbReference>
<dbReference type="Pfam" id="PF01595">
    <property type="entry name" value="CNNM"/>
    <property type="match status" value="1"/>
</dbReference>
<keyword evidence="2 8" id="KW-0812">Transmembrane</keyword>
<keyword evidence="6 8" id="KW-0472">Membrane</keyword>
<dbReference type="InterPro" id="IPR044751">
    <property type="entry name" value="Ion_transp-like_CBS"/>
</dbReference>
<dbReference type="PANTHER" id="PTHR22777">
    <property type="entry name" value="HEMOLYSIN-RELATED"/>
    <property type="match status" value="1"/>
</dbReference>
<dbReference type="InterPro" id="IPR000644">
    <property type="entry name" value="CBS_dom"/>
</dbReference>
<reference evidence="12" key="1">
    <citation type="submission" date="2012-01" db="EMBL/GenBank/DDBJ databases">
        <title>The Genome Sequence of Treponema denticola H-22.</title>
        <authorList>
            <consortium name="The Broad Institute Genome Sequencing Platform"/>
            <person name="Earl A."/>
            <person name="Ward D."/>
            <person name="Feldgarden M."/>
            <person name="Gevers D."/>
            <person name="Blanton J.M."/>
            <person name="Fenno C.J."/>
            <person name="Baranova O.V."/>
            <person name="Mathney J."/>
            <person name="Dewhirst F.E."/>
            <person name="Izard J."/>
            <person name="Young S.K."/>
            <person name="Zeng Q."/>
            <person name="Gargeya S."/>
            <person name="Fitzgerald M."/>
            <person name="Haas B."/>
            <person name="Abouelleil A."/>
            <person name="Alvarado L."/>
            <person name="Arachchi H.M."/>
            <person name="Berlin A."/>
            <person name="Chapman S.B."/>
            <person name="Gearin G."/>
            <person name="Goldberg J."/>
            <person name="Griggs A."/>
            <person name="Gujja S."/>
            <person name="Hansen M."/>
            <person name="Heiman D."/>
            <person name="Howarth C."/>
            <person name="Larimer J."/>
            <person name="Lui A."/>
            <person name="MacDonald P.J.P."/>
            <person name="McCowen C."/>
            <person name="Montmayeur A."/>
            <person name="Murphy C."/>
            <person name="Neiman D."/>
            <person name="Pearson M."/>
            <person name="Priest M."/>
            <person name="Roberts A."/>
            <person name="Saif S."/>
            <person name="Shea T."/>
            <person name="Sisk P."/>
            <person name="Stolte C."/>
            <person name="Sykes S."/>
            <person name="Wortman J."/>
            <person name="Nusbaum C."/>
            <person name="Birren B."/>
        </authorList>
    </citation>
    <scope>NUCLEOTIDE SEQUENCE [LARGE SCALE GENOMIC DNA]</scope>
    <source>
        <strain evidence="12">H-22</strain>
    </source>
</reference>
<dbReference type="Pfam" id="PF00571">
    <property type="entry name" value="CBS"/>
    <property type="match status" value="2"/>
</dbReference>
<keyword evidence="4 8" id="KW-1133">Transmembrane helix</keyword>
<feature type="transmembrane region" description="Helical" evidence="9">
    <location>
        <begin position="63"/>
        <end position="87"/>
    </location>
</feature>
<dbReference type="EMBL" id="AGDV01000014">
    <property type="protein sequence ID" value="EMB32519.1"/>
    <property type="molecule type" value="Genomic_DNA"/>
</dbReference>
<evidence type="ECO:0000259" key="11">
    <source>
        <dbReference type="PROSITE" id="PS51846"/>
    </source>
</evidence>
<evidence type="ECO:0000259" key="10">
    <source>
        <dbReference type="PROSITE" id="PS51371"/>
    </source>
</evidence>
<dbReference type="GO" id="GO:0050660">
    <property type="term" value="F:flavin adenine dinucleotide binding"/>
    <property type="evidence" value="ECO:0007669"/>
    <property type="project" value="InterPro"/>
</dbReference>
<dbReference type="CDD" id="cd04590">
    <property type="entry name" value="CBS_pair_CorC_HlyC_assoc"/>
    <property type="match status" value="1"/>
</dbReference>
<dbReference type="PATRIC" id="fig|999432.5.peg.1807"/>
<comment type="subcellular location">
    <subcellularLocation>
        <location evidence="1">Membrane</location>
        <topology evidence="1">Multi-pass membrane protein</topology>
    </subcellularLocation>
</comment>
<feature type="domain" description="CBS" evidence="10">
    <location>
        <begin position="282"/>
        <end position="339"/>
    </location>
</feature>
<evidence type="ECO:0000256" key="2">
    <source>
        <dbReference type="ARBA" id="ARBA00022692"/>
    </source>
</evidence>
<dbReference type="AlphaFoldDB" id="A0A0E2E555"/>
<organism evidence="12">
    <name type="scientific">Treponema denticola H-22</name>
    <dbReference type="NCBI Taxonomy" id="999432"/>
    <lineage>
        <taxon>Bacteria</taxon>
        <taxon>Pseudomonadati</taxon>
        <taxon>Spirochaetota</taxon>
        <taxon>Spirochaetia</taxon>
        <taxon>Spirochaetales</taxon>
        <taxon>Treponemataceae</taxon>
        <taxon>Treponema</taxon>
    </lineage>
</organism>
<evidence type="ECO:0000256" key="1">
    <source>
        <dbReference type="ARBA" id="ARBA00004141"/>
    </source>
</evidence>
<dbReference type="InterPro" id="IPR036318">
    <property type="entry name" value="FAD-bd_PCMH-like_sf"/>
</dbReference>
<dbReference type="Gene3D" id="3.30.465.10">
    <property type="match status" value="1"/>
</dbReference>
<dbReference type="Pfam" id="PF03471">
    <property type="entry name" value="CorC_HlyC"/>
    <property type="match status" value="1"/>
</dbReference>
<evidence type="ECO:0000256" key="8">
    <source>
        <dbReference type="PROSITE-ProRule" id="PRU01193"/>
    </source>
</evidence>
<dbReference type="SUPFAM" id="SSF56176">
    <property type="entry name" value="FAD-binding/transporter-associated domain-like"/>
    <property type="match status" value="1"/>
</dbReference>
<evidence type="ECO:0000256" key="5">
    <source>
        <dbReference type="ARBA" id="ARBA00023122"/>
    </source>
</evidence>
<evidence type="ECO:0000256" key="7">
    <source>
        <dbReference type="PROSITE-ProRule" id="PRU00703"/>
    </source>
</evidence>
<dbReference type="PROSITE" id="PS51846">
    <property type="entry name" value="CNNM"/>
    <property type="match status" value="1"/>
</dbReference>
<proteinExistence type="predicted"/>
<dbReference type="Proteomes" id="UP000011705">
    <property type="component" value="Chromosome"/>
</dbReference>
<evidence type="ECO:0000256" key="6">
    <source>
        <dbReference type="ARBA" id="ARBA00023136"/>
    </source>
</evidence>
<evidence type="ECO:0000256" key="9">
    <source>
        <dbReference type="SAM" id="Phobius"/>
    </source>
</evidence>
<gene>
    <name evidence="12" type="ORF">HMPREF9726_01743</name>
</gene>
<feature type="transmembrane region" description="Helical" evidence="9">
    <location>
        <begin position="125"/>
        <end position="147"/>
    </location>
</feature>
<evidence type="ECO:0000256" key="4">
    <source>
        <dbReference type="ARBA" id="ARBA00022989"/>
    </source>
</evidence>
<evidence type="ECO:0000256" key="3">
    <source>
        <dbReference type="ARBA" id="ARBA00022737"/>
    </source>
</evidence>
<dbReference type="InterPro" id="IPR016169">
    <property type="entry name" value="FAD-bd_PCMH_sub2"/>
</dbReference>
<dbReference type="FunFam" id="3.10.580.10:FF:000002">
    <property type="entry name" value="Magnesium/cobalt efflux protein CorC"/>
    <property type="match status" value="1"/>
</dbReference>
<feature type="domain" description="CBS" evidence="10">
    <location>
        <begin position="210"/>
        <end position="269"/>
    </location>
</feature>
<dbReference type="InterPro" id="IPR005170">
    <property type="entry name" value="Transptr-assoc_dom"/>
</dbReference>
<name>A0A0E2E555_TREDN</name>
<dbReference type="HOGENOM" id="CLU_015237_4_1_12"/>
<feature type="transmembrane region" description="Helical" evidence="9">
    <location>
        <begin position="93"/>
        <end position="113"/>
    </location>
</feature>
<dbReference type="SUPFAM" id="SSF54631">
    <property type="entry name" value="CBS-domain pair"/>
    <property type="match status" value="1"/>
</dbReference>
<protein>
    <recommendedName>
        <fullName evidence="13">Gliding motility-associated protein GldE</fullName>
    </recommendedName>
</protein>
<comment type="caution">
    <text evidence="12">The sequence shown here is derived from an EMBL/GenBank/DDBJ whole genome shotgun (WGS) entry which is preliminary data.</text>
</comment>